<reference evidence="2" key="1">
    <citation type="journal article" date="2022" name="bioRxiv">
        <title>Sequencing and chromosome-scale assembly of the giantPleurodeles waltlgenome.</title>
        <authorList>
            <person name="Brown T."/>
            <person name="Elewa A."/>
            <person name="Iarovenko S."/>
            <person name="Subramanian E."/>
            <person name="Araus A.J."/>
            <person name="Petzold A."/>
            <person name="Susuki M."/>
            <person name="Suzuki K.-i.T."/>
            <person name="Hayashi T."/>
            <person name="Toyoda A."/>
            <person name="Oliveira C."/>
            <person name="Osipova E."/>
            <person name="Leigh N.D."/>
            <person name="Simon A."/>
            <person name="Yun M.H."/>
        </authorList>
    </citation>
    <scope>NUCLEOTIDE SEQUENCE</scope>
    <source>
        <strain evidence="2">20211129_DDA</strain>
        <tissue evidence="2">Liver</tissue>
    </source>
</reference>
<evidence type="ECO:0000256" key="1">
    <source>
        <dbReference type="SAM" id="MobiDB-lite"/>
    </source>
</evidence>
<comment type="caution">
    <text evidence="2">The sequence shown here is derived from an EMBL/GenBank/DDBJ whole genome shotgun (WGS) entry which is preliminary data.</text>
</comment>
<protein>
    <recommendedName>
        <fullName evidence="4">Secreted protein</fullName>
    </recommendedName>
</protein>
<dbReference type="EMBL" id="JANPWB010000005">
    <property type="protein sequence ID" value="KAJ1188378.1"/>
    <property type="molecule type" value="Genomic_DNA"/>
</dbReference>
<evidence type="ECO:0000313" key="3">
    <source>
        <dbReference type="Proteomes" id="UP001066276"/>
    </source>
</evidence>
<evidence type="ECO:0008006" key="4">
    <source>
        <dbReference type="Google" id="ProtNLM"/>
    </source>
</evidence>
<gene>
    <name evidence="2" type="ORF">NDU88_005139</name>
</gene>
<sequence>MKTGRNSASFRRHPFYSATAAAAVLHSFSSRLRAQPRERKNEPLPREARSLSGCSTADASAAAPSVSLVGGTARTQLR</sequence>
<proteinExistence type="predicted"/>
<feature type="region of interest" description="Disordered" evidence="1">
    <location>
        <begin position="32"/>
        <end position="78"/>
    </location>
</feature>
<evidence type="ECO:0000313" key="2">
    <source>
        <dbReference type="EMBL" id="KAJ1188378.1"/>
    </source>
</evidence>
<dbReference type="AlphaFoldDB" id="A0AAV7UL18"/>
<organism evidence="2 3">
    <name type="scientific">Pleurodeles waltl</name>
    <name type="common">Iberian ribbed newt</name>
    <dbReference type="NCBI Taxonomy" id="8319"/>
    <lineage>
        <taxon>Eukaryota</taxon>
        <taxon>Metazoa</taxon>
        <taxon>Chordata</taxon>
        <taxon>Craniata</taxon>
        <taxon>Vertebrata</taxon>
        <taxon>Euteleostomi</taxon>
        <taxon>Amphibia</taxon>
        <taxon>Batrachia</taxon>
        <taxon>Caudata</taxon>
        <taxon>Salamandroidea</taxon>
        <taxon>Salamandridae</taxon>
        <taxon>Pleurodelinae</taxon>
        <taxon>Pleurodeles</taxon>
    </lineage>
</organism>
<name>A0AAV7UL18_PLEWA</name>
<feature type="compositionally biased region" description="Basic and acidic residues" evidence="1">
    <location>
        <begin position="35"/>
        <end position="49"/>
    </location>
</feature>
<accession>A0AAV7UL18</accession>
<dbReference type="Proteomes" id="UP001066276">
    <property type="component" value="Chromosome 3_1"/>
</dbReference>
<keyword evidence="3" id="KW-1185">Reference proteome</keyword>